<dbReference type="Proteomes" id="UP000030764">
    <property type="component" value="Unassembled WGS sequence"/>
</dbReference>
<evidence type="ECO:0000313" key="5">
    <source>
        <dbReference type="Proteomes" id="UP000030764"/>
    </source>
</evidence>
<gene>
    <name evidence="3" type="ORF">M513_05231</name>
    <name evidence="2" type="ORF">M513_06535</name>
    <name evidence="1" type="ORF">M513_13418</name>
    <name evidence="4" type="ORF">M514_14722</name>
</gene>
<evidence type="ECO:0000313" key="2">
    <source>
        <dbReference type="EMBL" id="KFD52688.1"/>
    </source>
</evidence>
<proteinExistence type="predicted"/>
<dbReference type="AlphaFoldDB" id="A0A085M642"/>
<sequence length="62" mass="7032">MHNCGSRSDDYVKTTALAMDGQSCRNHVAKELFSLALFGRSKDLFFLRMCEITPFDLENDKG</sequence>
<dbReference type="EMBL" id="KL367475">
    <property type="protein sequence ID" value="KFD72818.1"/>
    <property type="molecule type" value="Genomic_DNA"/>
</dbReference>
<dbReference type="Proteomes" id="UP000030758">
    <property type="component" value="Unassembled WGS sequence"/>
</dbReference>
<evidence type="ECO:0000313" key="3">
    <source>
        <dbReference type="EMBL" id="KFD53964.1"/>
    </source>
</evidence>
<dbReference type="EMBL" id="KL363212">
    <property type="protein sequence ID" value="KFD53964.1"/>
    <property type="molecule type" value="Genomic_DNA"/>
</dbReference>
<accession>A0A085M642</accession>
<protein>
    <submittedName>
        <fullName evidence="2">Uncharacterized protein</fullName>
    </submittedName>
</protein>
<evidence type="ECO:0000313" key="4">
    <source>
        <dbReference type="EMBL" id="KFD72818.1"/>
    </source>
</evidence>
<keyword evidence="5" id="KW-1185">Reference proteome</keyword>
<dbReference type="EMBL" id="KL363225">
    <property type="protein sequence ID" value="KFD52688.1"/>
    <property type="molecule type" value="Genomic_DNA"/>
</dbReference>
<reference evidence="2 5" key="1">
    <citation type="journal article" date="2014" name="Nat. Genet.">
        <title>Genome and transcriptome of the porcine whipworm Trichuris suis.</title>
        <authorList>
            <person name="Jex A.R."/>
            <person name="Nejsum P."/>
            <person name="Schwarz E.M."/>
            <person name="Hu L."/>
            <person name="Young N.D."/>
            <person name="Hall R.S."/>
            <person name="Korhonen P.K."/>
            <person name="Liao S."/>
            <person name="Thamsborg S."/>
            <person name="Xia J."/>
            <person name="Xu P."/>
            <person name="Wang S."/>
            <person name="Scheerlinck J.P."/>
            <person name="Hofmann A."/>
            <person name="Sternberg P.W."/>
            <person name="Wang J."/>
            <person name="Gasser R.B."/>
        </authorList>
    </citation>
    <scope>NUCLEOTIDE SEQUENCE [LARGE SCALE GENOMIC DNA]</scope>
    <source>
        <strain evidence="4">DCEP-RM93F</strain>
        <strain evidence="2">DCEP-RM93M</strain>
    </source>
</reference>
<organism evidence="2 5">
    <name type="scientific">Trichuris suis</name>
    <name type="common">pig whipworm</name>
    <dbReference type="NCBI Taxonomy" id="68888"/>
    <lineage>
        <taxon>Eukaryota</taxon>
        <taxon>Metazoa</taxon>
        <taxon>Ecdysozoa</taxon>
        <taxon>Nematoda</taxon>
        <taxon>Enoplea</taxon>
        <taxon>Dorylaimia</taxon>
        <taxon>Trichinellida</taxon>
        <taxon>Trichuridae</taxon>
        <taxon>Trichuris</taxon>
    </lineage>
</organism>
<evidence type="ECO:0000313" key="1">
    <source>
        <dbReference type="EMBL" id="KFD45713.1"/>
    </source>
</evidence>
<dbReference type="EMBL" id="KL363437">
    <property type="protein sequence ID" value="KFD45713.1"/>
    <property type="molecule type" value="Genomic_DNA"/>
</dbReference>
<name>A0A085M642_9BILA</name>